<name>A0A2V3PL72_9BACT</name>
<comment type="caution">
    <text evidence="2">The sequence shown here is derived from an EMBL/GenBank/DDBJ whole genome shotgun (WGS) entry which is preliminary data.</text>
</comment>
<dbReference type="EMBL" id="QICL01000029">
    <property type="protein sequence ID" value="PXV60255.1"/>
    <property type="molecule type" value="Genomic_DNA"/>
</dbReference>
<feature type="signal peptide" evidence="1">
    <location>
        <begin position="1"/>
        <end position="19"/>
    </location>
</feature>
<dbReference type="PROSITE" id="PS51257">
    <property type="entry name" value="PROKAR_LIPOPROTEIN"/>
    <property type="match status" value="1"/>
</dbReference>
<dbReference type="OrthoDB" id="1110209at2"/>
<proteinExistence type="predicted"/>
<sequence>MKVKSIFATISCFIALALASCDDDLNAVGGSIQPPADTISVTTDTVGVKARTVSMKDSVYARTINGVLGKYEDDLFGTIKSDYLCQYFFPEGDKFLGTKQAIDSVQFVIDFNTFTGDTLAPMGLSVYKVVNDLPRNFYTNTDPTKYIGSSPKLLASEAYTISGAQKTANDANTAIIGRSITADLGIPFGQEIFDAWKNKTFTDNASFNKFFKGTYVTTNFGSGSLIRVLYTNIHIYYKYTDVLGNYDNTKDTIRVSRFTLTVTPEVMQLNSIKNKNPEELFTEGTDATYLKTPAGVYTEVVFPIKQIKANIASKHSKTINTALFTIKGFTERESTAKYELGRPTKLLLINKDSVDIFFSGRQLTTNNKTAILGSRDANNIYTFSNIASLINIYKDMDLAEDPTFAIIPVEIGMAAQIDPSTGSTVYVQTGVFNYLQPSTSIIRNDEKNMRLELIYTKF</sequence>
<dbReference type="Proteomes" id="UP000247973">
    <property type="component" value="Unassembled WGS sequence"/>
</dbReference>
<feature type="chain" id="PRO_5015890235" evidence="1">
    <location>
        <begin position="20"/>
        <end position="458"/>
    </location>
</feature>
<evidence type="ECO:0000256" key="1">
    <source>
        <dbReference type="SAM" id="SignalP"/>
    </source>
</evidence>
<dbReference type="RefSeq" id="WP_110312066.1">
    <property type="nucleotide sequence ID" value="NZ_QICL01000029.1"/>
</dbReference>
<keyword evidence="1" id="KW-0732">Signal</keyword>
<organism evidence="2 3">
    <name type="scientific">Dysgonomonas alginatilytica</name>
    <dbReference type="NCBI Taxonomy" id="1605892"/>
    <lineage>
        <taxon>Bacteria</taxon>
        <taxon>Pseudomonadati</taxon>
        <taxon>Bacteroidota</taxon>
        <taxon>Bacteroidia</taxon>
        <taxon>Bacteroidales</taxon>
        <taxon>Dysgonomonadaceae</taxon>
        <taxon>Dysgonomonas</taxon>
    </lineage>
</organism>
<gene>
    <name evidence="2" type="ORF">CLV62_12931</name>
</gene>
<evidence type="ECO:0000313" key="2">
    <source>
        <dbReference type="EMBL" id="PXV60255.1"/>
    </source>
</evidence>
<dbReference type="InterPro" id="IPR025366">
    <property type="entry name" value="DUF4270"/>
</dbReference>
<accession>A0A2V3PL72</accession>
<dbReference type="AlphaFoldDB" id="A0A2V3PL72"/>
<protein>
    <submittedName>
        <fullName evidence="2">Uncharacterized protein DUF4270</fullName>
    </submittedName>
</protein>
<keyword evidence="3" id="KW-1185">Reference proteome</keyword>
<evidence type="ECO:0000313" key="3">
    <source>
        <dbReference type="Proteomes" id="UP000247973"/>
    </source>
</evidence>
<dbReference type="Pfam" id="PF14092">
    <property type="entry name" value="DUF4270"/>
    <property type="match status" value="1"/>
</dbReference>
<reference evidence="2 3" key="1">
    <citation type="submission" date="2018-03" db="EMBL/GenBank/DDBJ databases">
        <title>Genomic Encyclopedia of Archaeal and Bacterial Type Strains, Phase II (KMG-II): from individual species to whole genera.</title>
        <authorList>
            <person name="Goeker M."/>
        </authorList>
    </citation>
    <scope>NUCLEOTIDE SEQUENCE [LARGE SCALE GENOMIC DNA]</scope>
    <source>
        <strain evidence="2 3">DSM 100214</strain>
    </source>
</reference>